<dbReference type="AlphaFoldDB" id="D2VAD6"/>
<dbReference type="Proteomes" id="UP000006671">
    <property type="component" value="Unassembled WGS sequence"/>
</dbReference>
<dbReference type="KEGG" id="ngr:NAEGRDRAFT_65823"/>
<dbReference type="RefSeq" id="XP_002679032.1">
    <property type="nucleotide sequence ID" value="XM_002678986.1"/>
</dbReference>
<protein>
    <submittedName>
        <fullName evidence="2">Predicted protein</fullName>
    </submittedName>
</protein>
<feature type="region of interest" description="Disordered" evidence="1">
    <location>
        <begin position="394"/>
        <end position="465"/>
    </location>
</feature>
<gene>
    <name evidence="2" type="ORF">NAEGRDRAFT_65823</name>
</gene>
<proteinExistence type="predicted"/>
<feature type="compositionally biased region" description="Low complexity" evidence="1">
    <location>
        <begin position="22"/>
        <end position="78"/>
    </location>
</feature>
<evidence type="ECO:0000313" key="3">
    <source>
        <dbReference type="Proteomes" id="UP000006671"/>
    </source>
</evidence>
<name>D2VAD6_NAEGR</name>
<dbReference type="InParanoid" id="D2VAD6"/>
<sequence length="465" mass="51514">MTTDFLCPENASSLKPRPPTSPCTSSSSSGRRQASVRNLQFSSVPSSPSSSKRASPTTSLNSSKPLSSSSNSKSPSLTIGTATLSPRITTSLSAQQAPPSPSSAAARKIRLNIDLNQIQKQNETTIAIGLKRSSSKSHSLNSSPINHLLSPNSILSNNLYSSNSNQCTPATMITVTSSYRSTVEKDDLMKIVPYSPHIPSPIMSKGLFESDGCEFSPRDAHWLPKQKKTITKEKSYQSLPPQVEENEFNLMSPRHIVETYSTTKKKFTEIKNNPIFDTALLENKAKVAEFKSEKFKILREFCDMNSTLDVCYKELGSFTSLENPQDPLKVVVDKAAFEQSPIHEHEDALHKRRQLKRMMKNAKNQNIANDYASDMDLKSLLLICELREKEKKEFPTPRKSLLKSPRTPRTPGRNAKLPPLKFSEQYRLSKIRQSMEVSGTDSSSPISNGSVQQSTVMLSPSSPNN</sequence>
<feature type="region of interest" description="Disordered" evidence="1">
    <location>
        <begin position="1"/>
        <end position="80"/>
    </location>
</feature>
<dbReference type="VEuPathDB" id="AmoebaDB:NAEGRDRAFT_65823"/>
<organism evidence="3">
    <name type="scientific">Naegleria gruberi</name>
    <name type="common">Amoeba</name>
    <dbReference type="NCBI Taxonomy" id="5762"/>
    <lineage>
        <taxon>Eukaryota</taxon>
        <taxon>Discoba</taxon>
        <taxon>Heterolobosea</taxon>
        <taxon>Tetramitia</taxon>
        <taxon>Eutetramitia</taxon>
        <taxon>Vahlkampfiidae</taxon>
        <taxon>Naegleria</taxon>
    </lineage>
</organism>
<dbReference type="OrthoDB" id="10431638at2759"/>
<evidence type="ECO:0000256" key="1">
    <source>
        <dbReference type="SAM" id="MobiDB-lite"/>
    </source>
</evidence>
<dbReference type="GeneID" id="8859546"/>
<evidence type="ECO:0000313" key="2">
    <source>
        <dbReference type="EMBL" id="EFC46288.1"/>
    </source>
</evidence>
<dbReference type="EMBL" id="GG738859">
    <property type="protein sequence ID" value="EFC46288.1"/>
    <property type="molecule type" value="Genomic_DNA"/>
</dbReference>
<accession>D2VAD6</accession>
<keyword evidence="3" id="KW-1185">Reference proteome</keyword>
<feature type="compositionally biased region" description="Polar residues" evidence="1">
    <location>
        <begin position="431"/>
        <end position="465"/>
    </location>
</feature>
<reference evidence="2 3" key="1">
    <citation type="journal article" date="2010" name="Cell">
        <title>The genome of Naegleria gruberi illuminates early eukaryotic versatility.</title>
        <authorList>
            <person name="Fritz-Laylin L.K."/>
            <person name="Prochnik S.E."/>
            <person name="Ginger M.L."/>
            <person name="Dacks J.B."/>
            <person name="Carpenter M.L."/>
            <person name="Field M.C."/>
            <person name="Kuo A."/>
            <person name="Paredez A."/>
            <person name="Chapman J."/>
            <person name="Pham J."/>
            <person name="Shu S."/>
            <person name="Neupane R."/>
            <person name="Cipriano M."/>
            <person name="Mancuso J."/>
            <person name="Tu H."/>
            <person name="Salamov A."/>
            <person name="Lindquist E."/>
            <person name="Shapiro H."/>
            <person name="Lucas S."/>
            <person name="Grigoriev I.V."/>
            <person name="Cande W.Z."/>
            <person name="Fulton C."/>
            <person name="Rokhsar D.S."/>
            <person name="Dawson S.C."/>
        </authorList>
    </citation>
    <scope>NUCLEOTIDE SEQUENCE [LARGE SCALE GENOMIC DNA]</scope>
    <source>
        <strain evidence="2 3">NEG-M</strain>
    </source>
</reference>